<dbReference type="EMBL" id="FR852831">
    <property type="protein sequence ID" value="CCA66044.1"/>
    <property type="molecule type" value="Genomic_DNA"/>
</dbReference>
<organism evidence="2">
    <name type="scientific">Beta vulgaris subsp. vulgaris</name>
    <name type="common">Beet</name>
    <dbReference type="NCBI Taxonomy" id="3555"/>
    <lineage>
        <taxon>Eukaryota</taxon>
        <taxon>Viridiplantae</taxon>
        <taxon>Streptophyta</taxon>
        <taxon>Embryophyta</taxon>
        <taxon>Tracheophyta</taxon>
        <taxon>Spermatophyta</taxon>
        <taxon>Magnoliopsida</taxon>
        <taxon>eudicotyledons</taxon>
        <taxon>Gunneridae</taxon>
        <taxon>Pentapetalae</taxon>
        <taxon>Caryophyllales</taxon>
        <taxon>Chenopodiaceae</taxon>
        <taxon>Betoideae</taxon>
        <taxon>Beta</taxon>
    </lineage>
</organism>
<dbReference type="InterPro" id="IPR026960">
    <property type="entry name" value="RVT-Znf"/>
</dbReference>
<evidence type="ECO:0000259" key="1">
    <source>
        <dbReference type="PROSITE" id="PS50878"/>
    </source>
</evidence>
<dbReference type="GO" id="GO:0003676">
    <property type="term" value="F:nucleic acid binding"/>
    <property type="evidence" value="ECO:0007669"/>
    <property type="project" value="InterPro"/>
</dbReference>
<dbReference type="SUPFAM" id="SSF53098">
    <property type="entry name" value="Ribonuclease H-like"/>
    <property type="match status" value="1"/>
</dbReference>
<dbReference type="InterPro" id="IPR044730">
    <property type="entry name" value="RNase_H-like_dom_plant"/>
</dbReference>
<proteinExistence type="predicted"/>
<dbReference type="CDD" id="cd06222">
    <property type="entry name" value="RNase_H_like"/>
    <property type="match status" value="1"/>
</dbReference>
<dbReference type="InterPro" id="IPR002156">
    <property type="entry name" value="RNaseH_domain"/>
</dbReference>
<sequence>MNILCWNCRGVGNPRTVRQLRKWSTFYAPDIMFLSETMINKTESEALKSRLGFANAFGVSSRGRAGGLCVFWREELSFSLVSFSQHHICGDIDDGAKKWRFVGIYGWAKEEEKHHTWSLMRFLCEDLSRPILMGGDFNEIMSYEEKEGGADRVRRGMYQFRETMDDLFLRDLGYNGVWHTWERGNSLSTCIRERLDRFVCSPSWATMYPNTIVDHSMRYKSDHLAICLRSNRTRRPTSKQRRFFFETSWLLDPTCEETIRDAWTDSAGDSLTGRLDLLALKLKSWSSEKGGNIGKQLGRVESDLCRLQQQPISSANCEARLTLEKKLDELHAKQEARWYLRSRAMEVRDGDRNTKYFHHKASQRKKRNFVKGLFDASGTWCEEVDDIECVFTDYFTSIFTSTNPSDVQLNDVLCCVDPVVTEECNTWLLKPFSKEELYVALSQMHPCKAPGPDGMHAIFYQKFWHIIGDDVTQFVSSILHGSISPSCINHTNIALIPKVKNPTTPAEFRPIALCNVVYKLVSKALVIRLKDFLPRLVSENQSAFVPGRLITDNALIAMEVFHSMKHRNRSRKGTIAMKLDMSKAYDRVEWGFLRKLLLTMGFDGRWVNLIMSCVSSVSYSFIINGGVCGSVTPARGLRHGDPLSPYLFILIADAFSKMIQKKVQEKQLHGAKASRSGPVISHLFFADVSLLFTRASRQECAIIVEILNLYEQASGQKINYDKSEVSFSKGVSIAQKEELSNILQMKQVERHMKYLGIPSITGRSRTAIFDSLMDRIWKKLQGWKEKLLSRAGKEILLKSVIQAIPTYLMGVYKLPCSIIQKIHSAMARFWWGSSDTQRRIHWKNWDSLCTLKCFGGMGFRDLRVFNDALLGRQAWRLVREPHSLLARVMKAKYYSNHDFLDAPLGVSTSYSWRSIWSSKALLKEGMVWRIGNGTNVRIWEDPWVLDELGRFITSEKHGNLNMVSELIDFDRMEWKVSLIETVFNERDIKCILSIPLSSLPLKDELTWAFTKNAHYSVKTAYMLGKGGNLDSFHQAWIDIWSMEVSPKVKHFLWRLGTNTLPVRSLLKHRHMLDDDLCPRGCGEPESQFHAIFGCPFIRDLWVDSGCDNFRALTTDTAMTEALVNSHGLDASVRTKGAFMAWVLWSERNSIVFNQSSTPPHILLARVSRLVEEHGTYTARIYPNRNCCAIPSARVWAAPPPEVIKLNVDASLASAGWVGLSVIARDSHGTVLFAAVRKVRAQWSAEIAEAKAIEMALRLGRRYGFAAIIVESDCQVVVNRLSKQALYLADLDIILHNIFSSCINFPSVLWSHVKRDANSVAHHLAKLTPFGIEQIWENHVPPEVAPYVLMDNLSLN</sequence>
<evidence type="ECO:0000313" key="2">
    <source>
        <dbReference type="EMBL" id="CCA66044.1"/>
    </source>
</evidence>
<dbReference type="Pfam" id="PF03372">
    <property type="entry name" value="Exo_endo_phos"/>
    <property type="match status" value="1"/>
</dbReference>
<dbReference type="PROSITE" id="PS50878">
    <property type="entry name" value="RT_POL"/>
    <property type="match status" value="1"/>
</dbReference>
<reference evidence="2" key="1">
    <citation type="journal article" date="2014" name="Plant J.">
        <title>Profiling of extensively diversified plant LINEs reveals distinct plant-specific subclades.</title>
        <authorList>
            <person name="Heitkam T."/>
            <person name="Holtgrawe D."/>
            <person name="Dohm J.C."/>
            <person name="Minoche A.E."/>
            <person name="Himmelbauer H."/>
            <person name="Weisshaar B."/>
            <person name="Schmidt T."/>
        </authorList>
    </citation>
    <scope>NUCLEOTIDE SEQUENCE</scope>
    <source>
        <tissue evidence="2">Leaf</tissue>
    </source>
</reference>
<dbReference type="SUPFAM" id="SSF56219">
    <property type="entry name" value="DNase I-like"/>
    <property type="match status" value="1"/>
</dbReference>
<accession>F4NCJ0</accession>
<protein>
    <recommendedName>
        <fullName evidence="1">Reverse transcriptase domain-containing protein</fullName>
    </recommendedName>
</protein>
<dbReference type="CDD" id="cd01650">
    <property type="entry name" value="RT_nLTR_like"/>
    <property type="match status" value="1"/>
</dbReference>
<dbReference type="PANTHER" id="PTHR33116:SF86">
    <property type="entry name" value="REVERSE TRANSCRIPTASE DOMAIN-CONTAINING PROTEIN"/>
    <property type="match status" value="1"/>
</dbReference>
<dbReference type="Gene3D" id="3.30.420.10">
    <property type="entry name" value="Ribonuclease H-like superfamily/Ribonuclease H"/>
    <property type="match status" value="1"/>
</dbReference>
<dbReference type="Pfam" id="PF13966">
    <property type="entry name" value="zf-RVT"/>
    <property type="match status" value="1"/>
</dbReference>
<dbReference type="InterPro" id="IPR036691">
    <property type="entry name" value="Endo/exonu/phosph_ase_sf"/>
</dbReference>
<dbReference type="InterPro" id="IPR005135">
    <property type="entry name" value="Endo/exonuclease/phosphatase"/>
</dbReference>
<feature type="domain" description="Reverse transcriptase" evidence="1">
    <location>
        <begin position="477"/>
        <end position="759"/>
    </location>
</feature>
<name>F4NCJ0_BETVV</name>
<dbReference type="Pfam" id="PF13456">
    <property type="entry name" value="RVT_3"/>
    <property type="match status" value="1"/>
</dbReference>
<dbReference type="Pfam" id="PF00078">
    <property type="entry name" value="RVT_1"/>
    <property type="match status" value="1"/>
</dbReference>
<dbReference type="InterPro" id="IPR036397">
    <property type="entry name" value="RNaseH_sf"/>
</dbReference>
<dbReference type="PANTHER" id="PTHR33116">
    <property type="entry name" value="REVERSE TRANSCRIPTASE ZINC-BINDING DOMAIN-CONTAINING PROTEIN-RELATED-RELATED"/>
    <property type="match status" value="1"/>
</dbReference>
<dbReference type="Gene3D" id="3.60.10.10">
    <property type="entry name" value="Endonuclease/exonuclease/phosphatase"/>
    <property type="match status" value="1"/>
</dbReference>
<dbReference type="GO" id="GO:0004523">
    <property type="term" value="F:RNA-DNA hybrid ribonuclease activity"/>
    <property type="evidence" value="ECO:0007669"/>
    <property type="project" value="InterPro"/>
</dbReference>
<dbReference type="InterPro" id="IPR000477">
    <property type="entry name" value="RT_dom"/>
</dbReference>
<dbReference type="InterPro" id="IPR012337">
    <property type="entry name" value="RNaseH-like_sf"/>
</dbReference>